<protein>
    <submittedName>
        <fullName evidence="1">Uncharacterized protein</fullName>
    </submittedName>
</protein>
<evidence type="ECO:0000313" key="1">
    <source>
        <dbReference type="EMBL" id="PYD70605.1"/>
    </source>
</evidence>
<accession>A0A2V4RPQ8</accession>
<dbReference type="Proteomes" id="UP000247371">
    <property type="component" value="Unassembled WGS sequence"/>
</dbReference>
<organism evidence="1 2">
    <name type="scientific">Komagataeibacter swingsii</name>
    <dbReference type="NCBI Taxonomy" id="215220"/>
    <lineage>
        <taxon>Bacteria</taxon>
        <taxon>Pseudomonadati</taxon>
        <taxon>Pseudomonadota</taxon>
        <taxon>Alphaproteobacteria</taxon>
        <taxon>Acetobacterales</taxon>
        <taxon>Acetobacteraceae</taxon>
        <taxon>Komagataeibacter</taxon>
    </lineage>
</organism>
<dbReference type="AlphaFoldDB" id="A0A2V4RPQ8"/>
<name>A0A2V4RPQ8_9PROT</name>
<dbReference type="EMBL" id="NKUB01000003">
    <property type="protein sequence ID" value="PYD70605.1"/>
    <property type="molecule type" value="Genomic_DNA"/>
</dbReference>
<gene>
    <name evidence="1" type="ORF">CFR76_04430</name>
</gene>
<proteinExistence type="predicted"/>
<keyword evidence="2" id="KW-1185">Reference proteome</keyword>
<evidence type="ECO:0000313" key="2">
    <source>
        <dbReference type="Proteomes" id="UP000247371"/>
    </source>
</evidence>
<sequence>MDSHGYDAERIMRLPPNHFFYTTNTLRLMHGVRDGGAVLDGLNRIVLSNAAVEKLSGLQPGRGDRSQYQHA</sequence>
<reference evidence="1 2" key="1">
    <citation type="submission" date="2017-07" db="EMBL/GenBank/DDBJ databases">
        <title>A draft genome sequence of Komagataeibacter swingsii LMG 22125.</title>
        <authorList>
            <person name="Skraban J."/>
            <person name="Cleenwerck I."/>
            <person name="Vandamme P."/>
            <person name="Trcek J."/>
        </authorList>
    </citation>
    <scope>NUCLEOTIDE SEQUENCE [LARGE SCALE GENOMIC DNA]</scope>
    <source>
        <strain evidence="1 2">LMG 22125</strain>
    </source>
</reference>
<comment type="caution">
    <text evidence="1">The sequence shown here is derived from an EMBL/GenBank/DDBJ whole genome shotgun (WGS) entry which is preliminary data.</text>
</comment>